<name>A0A5D4SPU4_9BACI</name>
<keyword evidence="1" id="KW-1133">Transmembrane helix</keyword>
<dbReference type="EMBL" id="VTES01000003">
    <property type="protein sequence ID" value="TYS64208.1"/>
    <property type="molecule type" value="Genomic_DNA"/>
</dbReference>
<feature type="transmembrane region" description="Helical" evidence="1">
    <location>
        <begin position="39"/>
        <end position="58"/>
    </location>
</feature>
<proteinExistence type="predicted"/>
<comment type="caution">
    <text evidence="2">The sequence shown here is derived from an EMBL/GenBank/DDBJ whole genome shotgun (WGS) entry which is preliminary data.</text>
</comment>
<evidence type="ECO:0000313" key="2">
    <source>
        <dbReference type="EMBL" id="TYS64208.1"/>
    </source>
</evidence>
<reference evidence="2 3" key="1">
    <citation type="submission" date="2019-08" db="EMBL/GenBank/DDBJ databases">
        <title>Bacillus genomes from the desert of Cuatro Cienegas, Coahuila.</title>
        <authorList>
            <person name="Olmedo-Alvarez G."/>
        </authorList>
    </citation>
    <scope>NUCLEOTIDE SEQUENCE [LARGE SCALE GENOMIC DNA]</scope>
    <source>
        <strain evidence="2 3">CH37_1T</strain>
    </source>
</reference>
<sequence length="63" mass="7695">MRKRGPSVKPFKDKIYWTLMPIGIIIGFFIVFILPIKNIYAFILPIIFWVIYYTWTYFDEKKT</sequence>
<feature type="transmembrane region" description="Helical" evidence="1">
    <location>
        <begin position="15"/>
        <end position="33"/>
    </location>
</feature>
<organism evidence="2 3">
    <name type="scientific">Bacillus infantis</name>
    <dbReference type="NCBI Taxonomy" id="324767"/>
    <lineage>
        <taxon>Bacteria</taxon>
        <taxon>Bacillati</taxon>
        <taxon>Bacillota</taxon>
        <taxon>Bacilli</taxon>
        <taxon>Bacillales</taxon>
        <taxon>Bacillaceae</taxon>
        <taxon>Bacillus</taxon>
    </lineage>
</organism>
<evidence type="ECO:0000313" key="3">
    <source>
        <dbReference type="Proteomes" id="UP000323732"/>
    </source>
</evidence>
<protein>
    <submittedName>
        <fullName evidence="2">Uncharacterized protein</fullName>
    </submittedName>
</protein>
<dbReference type="Proteomes" id="UP000323732">
    <property type="component" value="Unassembled WGS sequence"/>
</dbReference>
<keyword evidence="1" id="KW-0812">Transmembrane</keyword>
<keyword evidence="1" id="KW-0472">Membrane</keyword>
<gene>
    <name evidence="2" type="ORF">FZD47_12065</name>
</gene>
<accession>A0A5D4SPU4</accession>
<dbReference type="AlphaFoldDB" id="A0A5D4SPU4"/>
<evidence type="ECO:0000256" key="1">
    <source>
        <dbReference type="SAM" id="Phobius"/>
    </source>
</evidence>